<gene>
    <name evidence="4" type="ORF">KQY15_09210</name>
</gene>
<keyword evidence="5" id="KW-1185">Reference proteome</keyword>
<dbReference type="InterPro" id="IPR023796">
    <property type="entry name" value="Serpin_dom"/>
</dbReference>
<dbReference type="PANTHER" id="PTHR11461">
    <property type="entry name" value="SERINE PROTEASE INHIBITOR, SERPIN"/>
    <property type="match status" value="1"/>
</dbReference>
<dbReference type="InterPro" id="IPR023795">
    <property type="entry name" value="Serpin_CS"/>
</dbReference>
<evidence type="ECO:0000313" key="5">
    <source>
        <dbReference type="Proteomes" id="UP000704611"/>
    </source>
</evidence>
<dbReference type="PANTHER" id="PTHR11461:SF211">
    <property type="entry name" value="GH10112P-RELATED"/>
    <property type="match status" value="1"/>
</dbReference>
<protein>
    <submittedName>
        <fullName evidence="4">Serpin family protein</fullName>
    </submittedName>
</protein>
<evidence type="ECO:0000259" key="3">
    <source>
        <dbReference type="SMART" id="SM00093"/>
    </source>
</evidence>
<sequence>MRVWLLLIFAGLLFGCNSSDDTIAEEDDQPVAVAPGITLLRSALSYQLTPAASDGQLQQLVQDNNQFALQLYQQQISADNNLFFSPHSISTAMAMLYAGAAGQTATEMAAALQFTQMPAQLHQTFNAYALKLKQEIADHQAPFALYSNNAAFVEKSFVVKPGYLDLLARHYDSGLYTADFKVQAALARQQINQWVAQLTNNRISQILPDGSVNSDTALVLVNTIYFKARWYQVFTAANTANASFTLLDGTERQVPLMYQSQMRLPYHQGSGYTAISLPYENPALEMLILVPETGNFTEFEASIDAAAIADIRALMQDRLVDLHLPKFTLATQFPLKAALQQLGMQEAFSPGSANFSAISDTNQLFVDNAMHQAVISVDETGTEAAAATSAVIGVISSPEYAALRIDRPFIFMIRQQSTGAILFMGRVTQP</sequence>
<evidence type="ECO:0000256" key="2">
    <source>
        <dbReference type="SAM" id="SignalP"/>
    </source>
</evidence>
<dbReference type="PROSITE" id="PS00284">
    <property type="entry name" value="SERPIN"/>
    <property type="match status" value="1"/>
</dbReference>
<dbReference type="SMART" id="SM00093">
    <property type="entry name" value="SERPIN"/>
    <property type="match status" value="1"/>
</dbReference>
<name>A0ABS6MKC2_9GAMM</name>
<dbReference type="RefSeq" id="WP_217668892.1">
    <property type="nucleotide sequence ID" value="NZ_JAHRID010000003.1"/>
</dbReference>
<accession>A0ABS6MKC2</accession>
<evidence type="ECO:0000256" key="1">
    <source>
        <dbReference type="RuleBase" id="RU000411"/>
    </source>
</evidence>
<reference evidence="4 5" key="1">
    <citation type="submission" date="2021-06" db="EMBL/GenBank/DDBJ databases">
        <title>Rheinheimera indica sp. nov., isolated from deep-sea sediment.</title>
        <authorList>
            <person name="Wang Z."/>
            <person name="Zhang X.-Y."/>
        </authorList>
    </citation>
    <scope>NUCLEOTIDE SEQUENCE [LARGE SCALE GENOMIC DNA]</scope>
    <source>
        <strain evidence="4 5">SM2107</strain>
    </source>
</reference>
<keyword evidence="2" id="KW-0732">Signal</keyword>
<proteinExistence type="inferred from homology"/>
<dbReference type="Proteomes" id="UP000704611">
    <property type="component" value="Unassembled WGS sequence"/>
</dbReference>
<dbReference type="CDD" id="cd19590">
    <property type="entry name" value="serpin_thermopin-like"/>
    <property type="match status" value="1"/>
</dbReference>
<organism evidence="4 5">
    <name type="scientific">Arsukibacterium indicum</name>
    <dbReference type="NCBI Taxonomy" id="2848612"/>
    <lineage>
        <taxon>Bacteria</taxon>
        <taxon>Pseudomonadati</taxon>
        <taxon>Pseudomonadota</taxon>
        <taxon>Gammaproteobacteria</taxon>
        <taxon>Chromatiales</taxon>
        <taxon>Chromatiaceae</taxon>
        <taxon>Arsukibacterium</taxon>
    </lineage>
</organism>
<comment type="caution">
    <text evidence="4">The sequence shown here is derived from an EMBL/GenBank/DDBJ whole genome shotgun (WGS) entry which is preliminary data.</text>
</comment>
<evidence type="ECO:0000313" key="4">
    <source>
        <dbReference type="EMBL" id="MBV2129271.1"/>
    </source>
</evidence>
<dbReference type="InterPro" id="IPR000215">
    <property type="entry name" value="Serpin_fam"/>
</dbReference>
<feature type="signal peptide" evidence="2">
    <location>
        <begin position="1"/>
        <end position="19"/>
    </location>
</feature>
<comment type="similarity">
    <text evidence="1">Belongs to the serpin family.</text>
</comment>
<dbReference type="PROSITE" id="PS51257">
    <property type="entry name" value="PROKAR_LIPOPROTEIN"/>
    <property type="match status" value="1"/>
</dbReference>
<dbReference type="EMBL" id="JAHRID010000003">
    <property type="protein sequence ID" value="MBV2129271.1"/>
    <property type="molecule type" value="Genomic_DNA"/>
</dbReference>
<dbReference type="Pfam" id="PF00079">
    <property type="entry name" value="Serpin"/>
    <property type="match status" value="1"/>
</dbReference>
<feature type="chain" id="PRO_5046150756" evidence="2">
    <location>
        <begin position="20"/>
        <end position="430"/>
    </location>
</feature>
<feature type="domain" description="Serpin" evidence="3">
    <location>
        <begin position="69"/>
        <end position="430"/>
    </location>
</feature>